<gene>
    <name evidence="1" type="ORF">DES52_1099</name>
</gene>
<keyword evidence="2" id="KW-1185">Reference proteome</keyword>
<protein>
    <submittedName>
        <fullName evidence="1">Uncharacterized protein</fullName>
    </submittedName>
</protein>
<dbReference type="AlphaFoldDB" id="A0A318S683"/>
<dbReference type="Proteomes" id="UP000248326">
    <property type="component" value="Unassembled WGS sequence"/>
</dbReference>
<evidence type="ECO:0000313" key="1">
    <source>
        <dbReference type="EMBL" id="PYE53237.1"/>
    </source>
</evidence>
<organism evidence="1 2">
    <name type="scientific">Deinococcus yavapaiensis KR-236</name>
    <dbReference type="NCBI Taxonomy" id="694435"/>
    <lineage>
        <taxon>Bacteria</taxon>
        <taxon>Thermotogati</taxon>
        <taxon>Deinococcota</taxon>
        <taxon>Deinococci</taxon>
        <taxon>Deinococcales</taxon>
        <taxon>Deinococcaceae</taxon>
        <taxon>Deinococcus</taxon>
    </lineage>
</organism>
<proteinExistence type="predicted"/>
<accession>A0A318S683</accession>
<name>A0A318S683_9DEIO</name>
<dbReference type="EMBL" id="QJSX01000009">
    <property type="protein sequence ID" value="PYE53237.1"/>
    <property type="molecule type" value="Genomic_DNA"/>
</dbReference>
<sequence length="62" mass="6657">MSGVLDEQVKVSTDLLRSGEQELAYALPGVRRLDEGRQLAPGAVPIDVTALKPGLRDEIQSP</sequence>
<reference evidence="1 2" key="1">
    <citation type="submission" date="2018-06" db="EMBL/GenBank/DDBJ databases">
        <title>Genomic Encyclopedia of Type Strains, Phase IV (KMG-IV): sequencing the most valuable type-strain genomes for metagenomic binning, comparative biology and taxonomic classification.</title>
        <authorList>
            <person name="Goeker M."/>
        </authorList>
    </citation>
    <scope>NUCLEOTIDE SEQUENCE [LARGE SCALE GENOMIC DNA]</scope>
    <source>
        <strain evidence="1 2">DSM 18048</strain>
    </source>
</reference>
<comment type="caution">
    <text evidence="1">The sequence shown here is derived from an EMBL/GenBank/DDBJ whole genome shotgun (WGS) entry which is preliminary data.</text>
</comment>
<evidence type="ECO:0000313" key="2">
    <source>
        <dbReference type="Proteomes" id="UP000248326"/>
    </source>
</evidence>